<dbReference type="SUPFAM" id="SSF56219">
    <property type="entry name" value="DNase I-like"/>
    <property type="match status" value="1"/>
</dbReference>
<dbReference type="RefSeq" id="WP_109374331.1">
    <property type="nucleotide sequence ID" value="NZ_CP043925.1"/>
</dbReference>
<dbReference type="GO" id="GO:0004519">
    <property type="term" value="F:endonuclease activity"/>
    <property type="evidence" value="ECO:0007669"/>
    <property type="project" value="UniProtKB-KW"/>
</dbReference>
<organism evidence="2 3">
    <name type="scientific">Proteus columbae</name>
    <dbReference type="NCBI Taxonomy" id="1987580"/>
    <lineage>
        <taxon>Bacteria</taxon>
        <taxon>Pseudomonadati</taxon>
        <taxon>Pseudomonadota</taxon>
        <taxon>Gammaproteobacteria</taxon>
        <taxon>Enterobacterales</taxon>
        <taxon>Morganellaceae</taxon>
        <taxon>Proteus</taxon>
    </lineage>
</organism>
<dbReference type="InterPro" id="IPR005135">
    <property type="entry name" value="Endo/exonuclease/phosphatase"/>
</dbReference>
<dbReference type="GO" id="GO:0004527">
    <property type="term" value="F:exonuclease activity"/>
    <property type="evidence" value="ECO:0007669"/>
    <property type="project" value="UniProtKB-KW"/>
</dbReference>
<keyword evidence="2" id="KW-0378">Hydrolase</keyword>
<protein>
    <submittedName>
        <fullName evidence="2">Endonuclease/exonuclease/phosphatase family protein</fullName>
    </submittedName>
</protein>
<dbReference type="Pfam" id="PF19580">
    <property type="entry name" value="Exo_endo_phos_3"/>
    <property type="match status" value="1"/>
</dbReference>
<keyword evidence="2" id="KW-0255">Endonuclease</keyword>
<keyword evidence="2" id="KW-0540">Nuclease</keyword>
<reference evidence="2 3" key="1">
    <citation type="submission" date="2019-09" db="EMBL/GenBank/DDBJ databases">
        <title>Emergence of a chromosome-mediated tetracycline resistance gene in Proteus strain.</title>
        <authorList>
            <person name="He D."/>
            <person name="Wang L."/>
        </authorList>
    </citation>
    <scope>NUCLEOTIDE SEQUENCE [LARGE SCALE GENOMIC DNA]</scope>
    <source>
        <strain evidence="2 3">T60</strain>
    </source>
</reference>
<dbReference type="InterPro" id="IPR036691">
    <property type="entry name" value="Endo/exonu/phosph_ase_sf"/>
</dbReference>
<evidence type="ECO:0000259" key="1">
    <source>
        <dbReference type="Pfam" id="PF19580"/>
    </source>
</evidence>
<dbReference type="EMBL" id="CP043925">
    <property type="protein sequence ID" value="QHN12187.1"/>
    <property type="molecule type" value="Genomic_DNA"/>
</dbReference>
<sequence>MELNLCWWNMGLSPPIRSSKKINIEDIGLAKQYLGKMIKKRALDIVALCEISKKENLDFKQLACELNMEYIDLSGRIGRIFIDISIMYKMSKLEFISSKFLTKLQPDNRTIRVGVSVVFKEIENQKIITFFLSHWPSVLSADDKIRRIAAQELRNSIDKLFENQGKEAQIICMGDYNTEPYSDSMINTLYATRDYHIIKKKRELLFNPFWYLLSDKKTNNLGTYYYNSASMSRWYVFDQMIFSSSFLYGKEDCFKLDLEQIDFYRILNDDNHCLDDIFFKKFDHYPIFCRISHER</sequence>
<name>A0A6I7DH50_9GAMM</name>
<dbReference type="KEGG" id="pcol:F1325_17815"/>
<proteinExistence type="predicted"/>
<dbReference type="Gene3D" id="3.60.10.10">
    <property type="entry name" value="Endonuclease/exonuclease/phosphatase"/>
    <property type="match status" value="1"/>
</dbReference>
<accession>A0A6I7DH50</accession>
<gene>
    <name evidence="2" type="ORF">F1325_17815</name>
</gene>
<feature type="domain" description="Endonuclease/exonuclease/phosphatase" evidence="1">
    <location>
        <begin position="34"/>
        <end position="256"/>
    </location>
</feature>
<keyword evidence="2" id="KW-0269">Exonuclease</keyword>
<dbReference type="AlphaFoldDB" id="A0A6I7DH50"/>
<dbReference type="Proteomes" id="UP000464700">
    <property type="component" value="Chromosome"/>
</dbReference>
<evidence type="ECO:0000313" key="2">
    <source>
        <dbReference type="EMBL" id="QHN12187.1"/>
    </source>
</evidence>
<keyword evidence="3" id="KW-1185">Reference proteome</keyword>
<evidence type="ECO:0000313" key="3">
    <source>
        <dbReference type="Proteomes" id="UP000464700"/>
    </source>
</evidence>